<keyword evidence="4" id="KW-0808">Transferase</keyword>
<dbReference type="PANTHER" id="PTHR21330">
    <property type="entry name" value="E3 SUMO-PROTEIN LIGASE NSE2"/>
    <property type="match status" value="1"/>
</dbReference>
<keyword evidence="15" id="KW-1185">Reference proteome</keyword>
<organism evidence="14 15">
    <name type="scientific">Phanerochaete carnosa (strain HHB-10118-sp)</name>
    <name type="common">White-rot fungus</name>
    <name type="synonym">Peniophora carnosa</name>
    <dbReference type="NCBI Taxonomy" id="650164"/>
    <lineage>
        <taxon>Eukaryota</taxon>
        <taxon>Fungi</taxon>
        <taxon>Dikarya</taxon>
        <taxon>Basidiomycota</taxon>
        <taxon>Agaricomycotina</taxon>
        <taxon>Agaricomycetes</taxon>
        <taxon>Polyporales</taxon>
        <taxon>Phanerochaetaceae</taxon>
        <taxon>Phanerochaete</taxon>
    </lineage>
</organism>
<dbReference type="InterPro" id="IPR003613">
    <property type="entry name" value="Ubox_domain"/>
</dbReference>
<evidence type="ECO:0000256" key="4">
    <source>
        <dbReference type="ARBA" id="ARBA00022679"/>
    </source>
</evidence>
<evidence type="ECO:0000256" key="3">
    <source>
        <dbReference type="ARBA" id="ARBA00008212"/>
    </source>
</evidence>
<dbReference type="CDD" id="cd16651">
    <property type="entry name" value="SPL-RING_NSE2"/>
    <property type="match status" value="1"/>
</dbReference>
<dbReference type="InterPro" id="IPR013083">
    <property type="entry name" value="Znf_RING/FYVE/PHD"/>
</dbReference>
<gene>
    <name evidence="14" type="ORF">PHACADRAFT_265043</name>
</gene>
<dbReference type="InterPro" id="IPR004181">
    <property type="entry name" value="Znf_MIZ"/>
</dbReference>
<evidence type="ECO:0000256" key="1">
    <source>
        <dbReference type="ARBA" id="ARBA00004123"/>
    </source>
</evidence>
<feature type="compositionally biased region" description="Basic and acidic residues" evidence="12">
    <location>
        <begin position="311"/>
        <end position="325"/>
    </location>
</feature>
<evidence type="ECO:0000256" key="6">
    <source>
        <dbReference type="ARBA" id="ARBA00022771"/>
    </source>
</evidence>
<comment type="subcellular location">
    <subcellularLocation>
        <location evidence="1">Nucleus</location>
    </subcellularLocation>
</comment>
<dbReference type="InterPro" id="IPR026846">
    <property type="entry name" value="Nse2(Mms21)"/>
</dbReference>
<dbReference type="GO" id="GO:0005634">
    <property type="term" value="C:nucleus"/>
    <property type="evidence" value="ECO:0007669"/>
    <property type="project" value="UniProtKB-SubCell"/>
</dbReference>
<dbReference type="AlphaFoldDB" id="K5VEE1"/>
<keyword evidence="7" id="KW-0833">Ubl conjugation pathway</keyword>
<comment type="pathway">
    <text evidence="2">Protein modification; protein sumoylation.</text>
</comment>
<evidence type="ECO:0000256" key="12">
    <source>
        <dbReference type="SAM" id="MobiDB-lite"/>
    </source>
</evidence>
<evidence type="ECO:0000313" key="15">
    <source>
        <dbReference type="Proteomes" id="UP000008370"/>
    </source>
</evidence>
<dbReference type="GeneID" id="18918996"/>
<dbReference type="EMBL" id="JH930480">
    <property type="protein sequence ID" value="EKM49518.1"/>
    <property type="molecule type" value="Genomic_DNA"/>
</dbReference>
<dbReference type="PROSITE" id="PS51044">
    <property type="entry name" value="ZF_SP_RING"/>
    <property type="match status" value="1"/>
</dbReference>
<evidence type="ECO:0000313" key="14">
    <source>
        <dbReference type="EMBL" id="EKM49518.1"/>
    </source>
</evidence>
<accession>K5VEE1</accession>
<feature type="domain" description="SP-RING-type" evidence="13">
    <location>
        <begin position="236"/>
        <end position="319"/>
    </location>
</feature>
<dbReference type="SMART" id="SM00504">
    <property type="entry name" value="Ubox"/>
    <property type="match status" value="1"/>
</dbReference>
<evidence type="ECO:0000256" key="9">
    <source>
        <dbReference type="ARBA" id="ARBA00023242"/>
    </source>
</evidence>
<dbReference type="STRING" id="650164.K5VEE1"/>
<keyword evidence="6 10" id="KW-0863">Zinc-finger</keyword>
<dbReference type="GO" id="GO:0030915">
    <property type="term" value="C:Smc5-Smc6 complex"/>
    <property type="evidence" value="ECO:0007669"/>
    <property type="project" value="InterPro"/>
</dbReference>
<comment type="similarity">
    <text evidence="3">Belongs to the NSE2 family.</text>
</comment>
<evidence type="ECO:0000256" key="8">
    <source>
        <dbReference type="ARBA" id="ARBA00022833"/>
    </source>
</evidence>
<evidence type="ECO:0000256" key="2">
    <source>
        <dbReference type="ARBA" id="ARBA00004718"/>
    </source>
</evidence>
<dbReference type="FunCoup" id="K5VEE1">
    <property type="interactions" value="146"/>
</dbReference>
<dbReference type="GO" id="GO:0004842">
    <property type="term" value="F:ubiquitin-protein transferase activity"/>
    <property type="evidence" value="ECO:0007669"/>
    <property type="project" value="InterPro"/>
</dbReference>
<feature type="compositionally biased region" description="Basic residues" evidence="12">
    <location>
        <begin position="41"/>
        <end position="51"/>
    </location>
</feature>
<protein>
    <recommendedName>
        <fullName evidence="13">SP-RING-type domain-containing protein</fullName>
    </recommendedName>
</protein>
<evidence type="ECO:0000256" key="7">
    <source>
        <dbReference type="ARBA" id="ARBA00022786"/>
    </source>
</evidence>
<dbReference type="Pfam" id="PF11789">
    <property type="entry name" value="zf-Nse"/>
    <property type="match status" value="1"/>
</dbReference>
<evidence type="ECO:0000256" key="10">
    <source>
        <dbReference type="PROSITE-ProRule" id="PRU00452"/>
    </source>
</evidence>
<evidence type="ECO:0000256" key="5">
    <source>
        <dbReference type="ARBA" id="ARBA00022723"/>
    </source>
</evidence>
<feature type="region of interest" description="Disordered" evidence="12">
    <location>
        <begin position="1"/>
        <end position="91"/>
    </location>
</feature>
<dbReference type="KEGG" id="pco:PHACADRAFT_265043"/>
<keyword evidence="9" id="KW-0539">Nucleus</keyword>
<dbReference type="UniPathway" id="UPA00886"/>
<keyword evidence="11" id="KW-0175">Coiled coil</keyword>
<dbReference type="GO" id="GO:0016925">
    <property type="term" value="P:protein sumoylation"/>
    <property type="evidence" value="ECO:0007669"/>
    <property type="project" value="UniProtKB-UniPathway"/>
</dbReference>
<dbReference type="OrthoDB" id="26899at2759"/>
<keyword evidence="5" id="KW-0479">Metal-binding</keyword>
<dbReference type="GO" id="GO:0008270">
    <property type="term" value="F:zinc ion binding"/>
    <property type="evidence" value="ECO:0007669"/>
    <property type="project" value="UniProtKB-KW"/>
</dbReference>
<name>K5VEE1_PHACS</name>
<dbReference type="Proteomes" id="UP000008370">
    <property type="component" value="Unassembled WGS sequence"/>
</dbReference>
<sequence>MPVATSSRRLRRQDTDDIEDATATQVRDEEVDDVEAASQPRRTKGAKRDKKARQELEDEGDEGGNDNGQHVDNPLADFADQPIDKQQAGRISGLSQDWAQIRGLHNSSYSLVQDIGSALAEFTEGEKAEKNLAEIDKMMRSLIDTENELRAHEDTLTDLYQQVIRGEAVPEVISRYDSGVGTRQKDYGKKTSRQKYAKHEDYANFRQGIYEIQHPDEAMPPVADFIPAEEGDDSDDDDDVQVGGVTQDYRCPLTLKLLEDPLTSSVCNHSFDASAIREFLKNDRTARQKCPNAGCHKIISLNDLKPNKELAKKAKEAARRERMREEEDSEDDENVIE</sequence>
<feature type="coiled-coil region" evidence="11">
    <location>
        <begin position="135"/>
        <end position="162"/>
    </location>
</feature>
<proteinExistence type="inferred from homology"/>
<dbReference type="RefSeq" id="XP_007401586.1">
    <property type="nucleotide sequence ID" value="XM_007401524.1"/>
</dbReference>
<keyword evidence="8" id="KW-0862">Zinc</keyword>
<dbReference type="GO" id="GO:0000724">
    <property type="term" value="P:double-strand break repair via homologous recombination"/>
    <property type="evidence" value="ECO:0007669"/>
    <property type="project" value="InterPro"/>
</dbReference>
<dbReference type="PANTHER" id="PTHR21330:SF1">
    <property type="entry name" value="E3 SUMO-PROTEIN LIGASE NSE2"/>
    <property type="match status" value="1"/>
</dbReference>
<dbReference type="GO" id="GO:0016567">
    <property type="term" value="P:protein ubiquitination"/>
    <property type="evidence" value="ECO:0007669"/>
    <property type="project" value="InterPro"/>
</dbReference>
<dbReference type="InParanoid" id="K5VEE1"/>
<evidence type="ECO:0000256" key="11">
    <source>
        <dbReference type="SAM" id="Coils"/>
    </source>
</evidence>
<dbReference type="GO" id="GO:0061665">
    <property type="term" value="F:SUMO ligase activity"/>
    <property type="evidence" value="ECO:0007669"/>
    <property type="project" value="TreeGrafter"/>
</dbReference>
<feature type="region of interest" description="Disordered" evidence="12">
    <location>
        <begin position="311"/>
        <end position="337"/>
    </location>
</feature>
<feature type="compositionally biased region" description="Acidic residues" evidence="12">
    <location>
        <begin position="326"/>
        <end position="337"/>
    </location>
</feature>
<dbReference type="HOGENOM" id="CLU_055164_0_0_1"/>
<dbReference type="Gene3D" id="3.30.40.10">
    <property type="entry name" value="Zinc/RING finger domain, C3HC4 (zinc finger)"/>
    <property type="match status" value="1"/>
</dbReference>
<reference evidence="14 15" key="1">
    <citation type="journal article" date="2012" name="BMC Genomics">
        <title>Comparative genomics of the white-rot fungi, Phanerochaete carnosa and P. chrysosporium, to elucidate the genetic basis of the distinct wood types they colonize.</title>
        <authorList>
            <person name="Suzuki H."/>
            <person name="MacDonald J."/>
            <person name="Syed K."/>
            <person name="Salamov A."/>
            <person name="Hori C."/>
            <person name="Aerts A."/>
            <person name="Henrissat B."/>
            <person name="Wiebenga A."/>
            <person name="vanKuyk P.A."/>
            <person name="Barry K."/>
            <person name="Lindquist E."/>
            <person name="LaButti K."/>
            <person name="Lapidus A."/>
            <person name="Lucas S."/>
            <person name="Coutinho P."/>
            <person name="Gong Y."/>
            <person name="Samejima M."/>
            <person name="Mahadevan R."/>
            <person name="Abou-Zaid M."/>
            <person name="de Vries R.P."/>
            <person name="Igarashi K."/>
            <person name="Yadav J.S."/>
            <person name="Grigoriev I.V."/>
            <person name="Master E.R."/>
        </authorList>
    </citation>
    <scope>NUCLEOTIDE SEQUENCE [LARGE SCALE GENOMIC DNA]</scope>
    <source>
        <strain evidence="14 15">HHB-10118-sp</strain>
    </source>
</reference>
<evidence type="ECO:0000259" key="13">
    <source>
        <dbReference type="PROSITE" id="PS51044"/>
    </source>
</evidence>
<dbReference type="SUPFAM" id="SSF57850">
    <property type="entry name" value="RING/U-box"/>
    <property type="match status" value="1"/>
</dbReference>